<evidence type="ECO:0000313" key="2">
    <source>
        <dbReference type="Proteomes" id="UP000729402"/>
    </source>
</evidence>
<name>A0A8J5SBY4_ZIZPA</name>
<reference evidence="1" key="2">
    <citation type="submission" date="2021-02" db="EMBL/GenBank/DDBJ databases">
        <authorList>
            <person name="Kimball J.A."/>
            <person name="Haas M.W."/>
            <person name="Macchietto M."/>
            <person name="Kono T."/>
            <person name="Duquette J."/>
            <person name="Shao M."/>
        </authorList>
    </citation>
    <scope>NUCLEOTIDE SEQUENCE</scope>
    <source>
        <tissue evidence="1">Fresh leaf tissue</tissue>
    </source>
</reference>
<dbReference type="Proteomes" id="UP000729402">
    <property type="component" value="Unassembled WGS sequence"/>
</dbReference>
<protein>
    <submittedName>
        <fullName evidence="1">Uncharacterized protein</fullName>
    </submittedName>
</protein>
<sequence length="99" mass="11125">MSCAISVKGVCRENEETSEDDDEAMCVIIRRTKQKKHKHRLDAAVGRPESEWSFIGEGVCREHEGRHNSGGVLAVRRGGSAAYGHTEAMYHRYDILVRP</sequence>
<comment type="caution">
    <text evidence="1">The sequence shown here is derived from an EMBL/GenBank/DDBJ whole genome shotgun (WGS) entry which is preliminary data.</text>
</comment>
<gene>
    <name evidence="1" type="ORF">GUJ93_ZPchr0001g29713</name>
</gene>
<proteinExistence type="predicted"/>
<keyword evidence="2" id="KW-1185">Reference proteome</keyword>
<evidence type="ECO:0000313" key="1">
    <source>
        <dbReference type="EMBL" id="KAG8052929.1"/>
    </source>
</evidence>
<dbReference type="AlphaFoldDB" id="A0A8J5SBY4"/>
<dbReference type="EMBL" id="JAAALK010000288">
    <property type="protein sequence ID" value="KAG8052929.1"/>
    <property type="molecule type" value="Genomic_DNA"/>
</dbReference>
<organism evidence="1 2">
    <name type="scientific">Zizania palustris</name>
    <name type="common">Northern wild rice</name>
    <dbReference type="NCBI Taxonomy" id="103762"/>
    <lineage>
        <taxon>Eukaryota</taxon>
        <taxon>Viridiplantae</taxon>
        <taxon>Streptophyta</taxon>
        <taxon>Embryophyta</taxon>
        <taxon>Tracheophyta</taxon>
        <taxon>Spermatophyta</taxon>
        <taxon>Magnoliopsida</taxon>
        <taxon>Liliopsida</taxon>
        <taxon>Poales</taxon>
        <taxon>Poaceae</taxon>
        <taxon>BOP clade</taxon>
        <taxon>Oryzoideae</taxon>
        <taxon>Oryzeae</taxon>
        <taxon>Zizaniinae</taxon>
        <taxon>Zizania</taxon>
    </lineage>
</organism>
<accession>A0A8J5SBY4</accession>
<reference evidence="1" key="1">
    <citation type="journal article" date="2021" name="bioRxiv">
        <title>Whole Genome Assembly and Annotation of Northern Wild Rice, Zizania palustris L., Supports a Whole Genome Duplication in the Zizania Genus.</title>
        <authorList>
            <person name="Haas M."/>
            <person name="Kono T."/>
            <person name="Macchietto M."/>
            <person name="Millas R."/>
            <person name="McGilp L."/>
            <person name="Shao M."/>
            <person name="Duquette J."/>
            <person name="Hirsch C.N."/>
            <person name="Kimball J."/>
        </authorList>
    </citation>
    <scope>NUCLEOTIDE SEQUENCE</scope>
    <source>
        <tissue evidence="1">Fresh leaf tissue</tissue>
    </source>
</reference>